<evidence type="ECO:0000313" key="1">
    <source>
        <dbReference type="EMBL" id="KAF5783486.1"/>
    </source>
</evidence>
<accession>A0A9K3N1F8</accession>
<protein>
    <submittedName>
        <fullName evidence="1">Uncharacterized protein</fullName>
    </submittedName>
</protein>
<proteinExistence type="predicted"/>
<dbReference type="AlphaFoldDB" id="A0A9K3N1F8"/>
<evidence type="ECO:0000313" key="2">
    <source>
        <dbReference type="Proteomes" id="UP000215914"/>
    </source>
</evidence>
<reference evidence="1" key="2">
    <citation type="submission" date="2020-06" db="EMBL/GenBank/DDBJ databases">
        <title>Helianthus annuus Genome sequencing and assembly Release 2.</title>
        <authorList>
            <person name="Gouzy J."/>
            <person name="Langlade N."/>
            <person name="Munos S."/>
        </authorList>
    </citation>
    <scope>NUCLEOTIDE SEQUENCE</scope>
    <source>
        <tissue evidence="1">Leaves</tissue>
    </source>
</reference>
<dbReference type="EMBL" id="MNCJ02000326">
    <property type="protein sequence ID" value="KAF5783486.1"/>
    <property type="molecule type" value="Genomic_DNA"/>
</dbReference>
<name>A0A9K3N1F8_HELAN</name>
<comment type="caution">
    <text evidence="1">The sequence shown here is derived from an EMBL/GenBank/DDBJ whole genome shotgun (WGS) entry which is preliminary data.</text>
</comment>
<gene>
    <name evidence="1" type="ORF">HanXRQr2_Chr11g0508501</name>
</gene>
<dbReference type="Proteomes" id="UP000215914">
    <property type="component" value="Unassembled WGS sequence"/>
</dbReference>
<reference evidence="1" key="1">
    <citation type="journal article" date="2017" name="Nature">
        <title>The sunflower genome provides insights into oil metabolism, flowering and Asterid evolution.</title>
        <authorList>
            <person name="Badouin H."/>
            <person name="Gouzy J."/>
            <person name="Grassa C.J."/>
            <person name="Murat F."/>
            <person name="Staton S.E."/>
            <person name="Cottret L."/>
            <person name="Lelandais-Briere C."/>
            <person name="Owens G.L."/>
            <person name="Carrere S."/>
            <person name="Mayjonade B."/>
            <person name="Legrand L."/>
            <person name="Gill N."/>
            <person name="Kane N.C."/>
            <person name="Bowers J.E."/>
            <person name="Hubner S."/>
            <person name="Bellec A."/>
            <person name="Berard A."/>
            <person name="Berges H."/>
            <person name="Blanchet N."/>
            <person name="Boniface M.C."/>
            <person name="Brunel D."/>
            <person name="Catrice O."/>
            <person name="Chaidir N."/>
            <person name="Claudel C."/>
            <person name="Donnadieu C."/>
            <person name="Faraut T."/>
            <person name="Fievet G."/>
            <person name="Helmstetter N."/>
            <person name="King M."/>
            <person name="Knapp S.J."/>
            <person name="Lai Z."/>
            <person name="Le Paslier M.C."/>
            <person name="Lippi Y."/>
            <person name="Lorenzon L."/>
            <person name="Mandel J.R."/>
            <person name="Marage G."/>
            <person name="Marchand G."/>
            <person name="Marquand E."/>
            <person name="Bret-Mestries E."/>
            <person name="Morien E."/>
            <person name="Nambeesan S."/>
            <person name="Nguyen T."/>
            <person name="Pegot-Espagnet P."/>
            <person name="Pouilly N."/>
            <person name="Raftis F."/>
            <person name="Sallet E."/>
            <person name="Schiex T."/>
            <person name="Thomas J."/>
            <person name="Vandecasteele C."/>
            <person name="Vares D."/>
            <person name="Vear F."/>
            <person name="Vautrin S."/>
            <person name="Crespi M."/>
            <person name="Mangin B."/>
            <person name="Burke J.M."/>
            <person name="Salse J."/>
            <person name="Munos S."/>
            <person name="Vincourt P."/>
            <person name="Rieseberg L.H."/>
            <person name="Langlade N.B."/>
        </authorList>
    </citation>
    <scope>NUCLEOTIDE SEQUENCE</scope>
    <source>
        <tissue evidence="1">Leaves</tissue>
    </source>
</reference>
<organism evidence="1 2">
    <name type="scientific">Helianthus annuus</name>
    <name type="common">Common sunflower</name>
    <dbReference type="NCBI Taxonomy" id="4232"/>
    <lineage>
        <taxon>Eukaryota</taxon>
        <taxon>Viridiplantae</taxon>
        <taxon>Streptophyta</taxon>
        <taxon>Embryophyta</taxon>
        <taxon>Tracheophyta</taxon>
        <taxon>Spermatophyta</taxon>
        <taxon>Magnoliopsida</taxon>
        <taxon>eudicotyledons</taxon>
        <taxon>Gunneridae</taxon>
        <taxon>Pentapetalae</taxon>
        <taxon>asterids</taxon>
        <taxon>campanulids</taxon>
        <taxon>Asterales</taxon>
        <taxon>Asteraceae</taxon>
        <taxon>Asteroideae</taxon>
        <taxon>Heliantheae alliance</taxon>
        <taxon>Heliantheae</taxon>
        <taxon>Helianthus</taxon>
    </lineage>
</organism>
<dbReference type="Gramene" id="mRNA:HanXRQr2_Chr11g0508501">
    <property type="protein sequence ID" value="mRNA:HanXRQr2_Chr11g0508501"/>
    <property type="gene ID" value="HanXRQr2_Chr11g0508501"/>
</dbReference>
<sequence>MPLEIRKSGQLAMLPGQNAIVDHMQLNSTQCYTFLVKNMIR</sequence>
<keyword evidence="2" id="KW-1185">Reference proteome</keyword>